<comment type="subcellular location">
    <subcellularLocation>
        <location evidence="1">Nucleus</location>
    </subcellularLocation>
</comment>
<evidence type="ECO:0000256" key="3">
    <source>
        <dbReference type="SAM" id="MobiDB-lite"/>
    </source>
</evidence>
<dbReference type="AlphaFoldDB" id="A0A328DZH9"/>
<sequence length="236" mass="25260">MSIALKGNSSVDLGIERSGFVHGMKCIPIYESPEFPVGDGGFAAKEADSDEQTSSCTSSIGRNSDDLQVGRSLDAADGDGEEVQSSFKGGVLDNLEALEEVLPIKRGISNFYAGKSKSFTSLSHAASSSSLNDIVKPENAYTRKRKNLLAHNNFFSKNHNQNSGGGLYKRPTNSRSSLALAATQERFPLPPQARRSGVESSSSPTPKQKFCGWRSFSLFDLQGVGDGTLNLTGTKE</sequence>
<dbReference type="InterPro" id="IPR051992">
    <property type="entry name" value="OxStress_Response_Reg"/>
</dbReference>
<comment type="caution">
    <text evidence="4">The sequence shown here is derived from an EMBL/GenBank/DDBJ whole genome shotgun (WGS) entry which is preliminary data.</text>
</comment>
<gene>
    <name evidence="4" type="ORF">DM860_005501</name>
</gene>
<name>A0A328DZH9_9ASTE</name>
<evidence type="ECO:0000313" key="4">
    <source>
        <dbReference type="EMBL" id="RAL51145.1"/>
    </source>
</evidence>
<proteinExistence type="predicted"/>
<organism evidence="4 5">
    <name type="scientific">Cuscuta australis</name>
    <dbReference type="NCBI Taxonomy" id="267555"/>
    <lineage>
        <taxon>Eukaryota</taxon>
        <taxon>Viridiplantae</taxon>
        <taxon>Streptophyta</taxon>
        <taxon>Embryophyta</taxon>
        <taxon>Tracheophyta</taxon>
        <taxon>Spermatophyta</taxon>
        <taxon>Magnoliopsida</taxon>
        <taxon>eudicotyledons</taxon>
        <taxon>Gunneridae</taxon>
        <taxon>Pentapetalae</taxon>
        <taxon>asterids</taxon>
        <taxon>lamiids</taxon>
        <taxon>Solanales</taxon>
        <taxon>Convolvulaceae</taxon>
        <taxon>Cuscuteae</taxon>
        <taxon>Cuscuta</taxon>
        <taxon>Cuscuta subgen. Grammica</taxon>
        <taxon>Cuscuta sect. Cleistogrammica</taxon>
    </lineage>
</organism>
<reference evidence="4 5" key="1">
    <citation type="submission" date="2018-06" db="EMBL/GenBank/DDBJ databases">
        <title>The Genome of Cuscuta australis (Dodder) Provides Insight into the Evolution of Plant Parasitism.</title>
        <authorList>
            <person name="Liu H."/>
        </authorList>
    </citation>
    <scope>NUCLEOTIDE SEQUENCE [LARGE SCALE GENOMIC DNA]</scope>
    <source>
        <strain evidence="5">cv. Yunnan</strain>
        <tissue evidence="4">Vines</tissue>
    </source>
</reference>
<feature type="region of interest" description="Disordered" evidence="3">
    <location>
        <begin position="185"/>
        <end position="209"/>
    </location>
</feature>
<keyword evidence="5" id="KW-1185">Reference proteome</keyword>
<feature type="region of interest" description="Disordered" evidence="3">
    <location>
        <begin position="40"/>
        <end position="82"/>
    </location>
</feature>
<protein>
    <submittedName>
        <fullName evidence="4">Uncharacterized protein</fullName>
    </submittedName>
</protein>
<evidence type="ECO:0000313" key="5">
    <source>
        <dbReference type="Proteomes" id="UP000249390"/>
    </source>
</evidence>
<dbReference type="Proteomes" id="UP000249390">
    <property type="component" value="Unassembled WGS sequence"/>
</dbReference>
<dbReference type="EMBL" id="NQVE01000054">
    <property type="protein sequence ID" value="RAL51145.1"/>
    <property type="molecule type" value="Genomic_DNA"/>
</dbReference>
<accession>A0A328DZH9</accession>
<keyword evidence="2" id="KW-0539">Nucleus</keyword>
<dbReference type="GO" id="GO:0006950">
    <property type="term" value="P:response to stress"/>
    <property type="evidence" value="ECO:0007669"/>
    <property type="project" value="UniProtKB-ARBA"/>
</dbReference>
<dbReference type="PANTHER" id="PTHR33172">
    <property type="entry name" value="OS08G0516900 PROTEIN"/>
    <property type="match status" value="1"/>
</dbReference>
<feature type="compositionally biased region" description="Polar residues" evidence="3">
    <location>
        <begin position="52"/>
        <end position="62"/>
    </location>
</feature>
<dbReference type="PANTHER" id="PTHR33172:SF96">
    <property type="entry name" value="PROTEIN OXIDATIVE STRESS 3 LIKE 3"/>
    <property type="match status" value="1"/>
</dbReference>
<dbReference type="GO" id="GO:0005634">
    <property type="term" value="C:nucleus"/>
    <property type="evidence" value="ECO:0007669"/>
    <property type="project" value="UniProtKB-SubCell"/>
</dbReference>
<evidence type="ECO:0000256" key="2">
    <source>
        <dbReference type="ARBA" id="ARBA00023242"/>
    </source>
</evidence>
<evidence type="ECO:0000256" key="1">
    <source>
        <dbReference type="ARBA" id="ARBA00004123"/>
    </source>
</evidence>